<dbReference type="PANTHER" id="PTHR32552:SF68">
    <property type="entry name" value="FERRICHROME OUTER MEMBRANE TRANSPORTER_PHAGE RECEPTOR"/>
    <property type="match status" value="1"/>
</dbReference>
<dbReference type="InterPro" id="IPR037066">
    <property type="entry name" value="Plug_dom_sf"/>
</dbReference>
<evidence type="ECO:0000259" key="17">
    <source>
        <dbReference type="Pfam" id="PF07715"/>
    </source>
</evidence>
<keyword evidence="19" id="KW-1185">Reference proteome</keyword>
<keyword evidence="9" id="KW-0406">Ion transport</keyword>
<dbReference type="GO" id="GO:0009279">
    <property type="term" value="C:cell outer membrane"/>
    <property type="evidence" value="ECO:0007669"/>
    <property type="project" value="UniProtKB-SubCell"/>
</dbReference>
<dbReference type="GO" id="GO:0015344">
    <property type="term" value="F:siderophore uptake transmembrane transporter activity"/>
    <property type="evidence" value="ECO:0007669"/>
    <property type="project" value="TreeGrafter"/>
</dbReference>
<reference evidence="18 19" key="1">
    <citation type="journal article" date="2013" name="Stand. Genomic Sci.">
        <title>Genomic Encyclopedia of Type Strains, Phase I: The one thousand microbial genomes (KMG-I) project.</title>
        <authorList>
            <person name="Kyrpides N.C."/>
            <person name="Woyke T."/>
            <person name="Eisen J.A."/>
            <person name="Garrity G."/>
            <person name="Lilburn T.G."/>
            <person name="Beck B.J."/>
            <person name="Whitman W.B."/>
            <person name="Hugenholtz P."/>
            <person name="Klenk H.P."/>
        </authorList>
    </citation>
    <scope>NUCLEOTIDE SEQUENCE [LARGE SCALE GENOMIC DNA]</scope>
    <source>
        <strain evidence="18 19">DSM 13484</strain>
    </source>
</reference>
<evidence type="ECO:0000256" key="4">
    <source>
        <dbReference type="ARBA" id="ARBA00022452"/>
    </source>
</evidence>
<evidence type="ECO:0000256" key="11">
    <source>
        <dbReference type="ARBA" id="ARBA00023136"/>
    </source>
</evidence>
<evidence type="ECO:0000256" key="10">
    <source>
        <dbReference type="ARBA" id="ARBA00023077"/>
    </source>
</evidence>
<feature type="domain" description="TonB-dependent receptor-like beta-barrel" evidence="16">
    <location>
        <begin position="331"/>
        <end position="721"/>
    </location>
</feature>
<dbReference type="InterPro" id="IPR039426">
    <property type="entry name" value="TonB-dep_rcpt-like"/>
</dbReference>
<evidence type="ECO:0000256" key="13">
    <source>
        <dbReference type="ARBA" id="ARBA00023237"/>
    </source>
</evidence>
<dbReference type="InterPro" id="IPR036942">
    <property type="entry name" value="Beta-barrel_TonB_sf"/>
</dbReference>
<keyword evidence="8" id="KW-0408">Iron</keyword>
<dbReference type="Proteomes" id="UP000316778">
    <property type="component" value="Unassembled WGS sequence"/>
</dbReference>
<comment type="subcellular location">
    <subcellularLocation>
        <location evidence="1 14">Cell outer membrane</location>
        <topology evidence="1 14">Multi-pass membrane protein</topology>
    </subcellularLocation>
</comment>
<dbReference type="Pfam" id="PF07715">
    <property type="entry name" value="Plug"/>
    <property type="match status" value="1"/>
</dbReference>
<keyword evidence="6 14" id="KW-0812">Transmembrane</keyword>
<evidence type="ECO:0000313" key="18">
    <source>
        <dbReference type="EMBL" id="TWI82545.1"/>
    </source>
</evidence>
<name>A0A562SMM5_CHIJA</name>
<keyword evidence="13 14" id="KW-0998">Cell outer membrane</keyword>
<keyword evidence="11 14" id="KW-0472">Membrane</keyword>
<dbReference type="PROSITE" id="PS52016">
    <property type="entry name" value="TONB_DEPENDENT_REC_3"/>
    <property type="match status" value="1"/>
</dbReference>
<evidence type="ECO:0000259" key="16">
    <source>
        <dbReference type="Pfam" id="PF00593"/>
    </source>
</evidence>
<dbReference type="OrthoDB" id="9758472at2"/>
<evidence type="ECO:0000256" key="7">
    <source>
        <dbReference type="ARBA" id="ARBA00022729"/>
    </source>
</evidence>
<keyword evidence="7" id="KW-0732">Signal</keyword>
<dbReference type="Gene3D" id="2.40.170.20">
    <property type="entry name" value="TonB-dependent receptor, beta-barrel domain"/>
    <property type="match status" value="1"/>
</dbReference>
<evidence type="ECO:0000256" key="6">
    <source>
        <dbReference type="ARBA" id="ARBA00022692"/>
    </source>
</evidence>
<dbReference type="GO" id="GO:0038023">
    <property type="term" value="F:signaling receptor activity"/>
    <property type="evidence" value="ECO:0007669"/>
    <property type="project" value="InterPro"/>
</dbReference>
<keyword evidence="12 18" id="KW-0675">Receptor</keyword>
<keyword evidence="4 14" id="KW-1134">Transmembrane beta strand</keyword>
<evidence type="ECO:0000313" key="19">
    <source>
        <dbReference type="Proteomes" id="UP000316778"/>
    </source>
</evidence>
<sequence length="752" mass="83965">MITLGCFTSAAQSQDIVRDTAAAGAPDSTARLLQSIEVVGRKVRNYQSDYSFAATKTAELNRNIPQSISTVTKELMADRQAFQLADALRGTSGVIPASYYNQFTIRGISQNEEGTIINGMRTRQYYFAQPLTNNIERVEVIKGPASTTFSSVDPGGSINLVTKKPLATDRKEISVSAGSFSTMRGTLDFTGPVNKSRTLLYRLNAGYLDTRSFRDLQFQKALLISPSLTYVPNDRTTLNVEMIYSNIHTRLDRGQAIFGAIAGKTDLLSTPISFNIGATNDYFKSREVILMGNMAHRLSGGITFNIAYMKQTWTEDLLEHRTTNAFAVDINNQPIPTLAAMQVVQRQQFWNTDNVSSYFNFQARTGALQHKLLIGYDHNSTHKHEGGGQNAARGYLLASGQTAATYDPARQQEYQVITRNGIQMPKPNVEHFDLQNPVHTIKNINEYTFSKAALPAGLYRVHAAYVQEQAKWKQFTLLLGLRQEWYQDVTNYKTDRAITVQQSRLLPRIGLVYALLPNMNVYATYLQGYQPQSNTVTLVPVPAPAGSNYDPLISDLKEAGIKSEWLDNQLQLTLALYEINQKNILMNANDPADPDLLVTRGAERSRGLDLDITGFVQRNWQVTASYSYIDARIMNDNNKALIGARKQNTPIHSANLWTRYNFSSVPLLKDLGLGLGVQYSGDKVPWFIRDFMVPAYTLLDAALYYTPGKSNVQLALNVNNLANKTYWIGAQNYQRLFPGAPRNVMLGATCKF</sequence>
<evidence type="ECO:0000256" key="9">
    <source>
        <dbReference type="ARBA" id="ARBA00023065"/>
    </source>
</evidence>
<organism evidence="18 19">
    <name type="scientific">Chitinophaga japonensis</name>
    <name type="common">Flexibacter japonensis</name>
    <dbReference type="NCBI Taxonomy" id="104662"/>
    <lineage>
        <taxon>Bacteria</taxon>
        <taxon>Pseudomonadati</taxon>
        <taxon>Bacteroidota</taxon>
        <taxon>Chitinophagia</taxon>
        <taxon>Chitinophagales</taxon>
        <taxon>Chitinophagaceae</taxon>
        <taxon>Chitinophaga</taxon>
    </lineage>
</organism>
<evidence type="ECO:0000256" key="2">
    <source>
        <dbReference type="ARBA" id="ARBA00009810"/>
    </source>
</evidence>
<keyword evidence="3 14" id="KW-0813">Transport</keyword>
<dbReference type="NCBIfam" id="TIGR01783">
    <property type="entry name" value="TonB-siderophor"/>
    <property type="match status" value="1"/>
</dbReference>
<proteinExistence type="inferred from homology"/>
<evidence type="ECO:0000256" key="15">
    <source>
        <dbReference type="RuleBase" id="RU003357"/>
    </source>
</evidence>
<dbReference type="SUPFAM" id="SSF56935">
    <property type="entry name" value="Porins"/>
    <property type="match status" value="1"/>
</dbReference>
<dbReference type="AlphaFoldDB" id="A0A562SMM5"/>
<dbReference type="InterPro" id="IPR000531">
    <property type="entry name" value="Beta-barrel_TonB"/>
</dbReference>
<evidence type="ECO:0000256" key="8">
    <source>
        <dbReference type="ARBA" id="ARBA00023004"/>
    </source>
</evidence>
<protein>
    <submittedName>
        <fullName evidence="18">Iron complex outermembrane receptor protein</fullName>
    </submittedName>
</protein>
<keyword evidence="5" id="KW-0410">Iron transport</keyword>
<dbReference type="GO" id="GO:0015891">
    <property type="term" value="P:siderophore transport"/>
    <property type="evidence" value="ECO:0007669"/>
    <property type="project" value="InterPro"/>
</dbReference>
<dbReference type="PANTHER" id="PTHR32552">
    <property type="entry name" value="FERRICHROME IRON RECEPTOR-RELATED"/>
    <property type="match status" value="1"/>
</dbReference>
<comment type="similarity">
    <text evidence="2 14 15">Belongs to the TonB-dependent receptor family.</text>
</comment>
<evidence type="ECO:0000256" key="1">
    <source>
        <dbReference type="ARBA" id="ARBA00004571"/>
    </source>
</evidence>
<evidence type="ECO:0000256" key="12">
    <source>
        <dbReference type="ARBA" id="ARBA00023170"/>
    </source>
</evidence>
<evidence type="ECO:0000256" key="5">
    <source>
        <dbReference type="ARBA" id="ARBA00022496"/>
    </source>
</evidence>
<accession>A0A562SMM5</accession>
<evidence type="ECO:0000256" key="14">
    <source>
        <dbReference type="PROSITE-ProRule" id="PRU01360"/>
    </source>
</evidence>
<comment type="caution">
    <text evidence="18">The sequence shown here is derived from an EMBL/GenBank/DDBJ whole genome shotgun (WGS) entry which is preliminary data.</text>
</comment>
<evidence type="ECO:0000256" key="3">
    <source>
        <dbReference type="ARBA" id="ARBA00022448"/>
    </source>
</evidence>
<keyword evidence="10 15" id="KW-0798">TonB box</keyword>
<dbReference type="InterPro" id="IPR012910">
    <property type="entry name" value="Plug_dom"/>
</dbReference>
<dbReference type="CDD" id="cd01347">
    <property type="entry name" value="ligand_gated_channel"/>
    <property type="match status" value="1"/>
</dbReference>
<dbReference type="InterPro" id="IPR010105">
    <property type="entry name" value="TonB_sidphr_rcpt"/>
</dbReference>
<feature type="domain" description="TonB-dependent receptor plug" evidence="17">
    <location>
        <begin position="62"/>
        <end position="156"/>
    </location>
</feature>
<dbReference type="EMBL" id="VLLG01000006">
    <property type="protein sequence ID" value="TWI82545.1"/>
    <property type="molecule type" value="Genomic_DNA"/>
</dbReference>
<dbReference type="Pfam" id="PF00593">
    <property type="entry name" value="TonB_dep_Rec_b-barrel"/>
    <property type="match status" value="1"/>
</dbReference>
<dbReference type="Gene3D" id="2.170.130.10">
    <property type="entry name" value="TonB-dependent receptor, plug domain"/>
    <property type="match status" value="1"/>
</dbReference>
<gene>
    <name evidence="18" type="ORF">LX66_5119</name>
</gene>